<dbReference type="RefSeq" id="WP_039609980.1">
    <property type="nucleotide sequence ID" value="NZ_JWIC01000006.1"/>
</dbReference>
<protein>
    <recommendedName>
        <fullName evidence="2">Haem-binding uptake Tiki superfamily ChaN domain-containing protein</fullName>
    </recommendedName>
</protein>
<name>A0A0C1MIU4_9GAMM</name>
<dbReference type="AlphaFoldDB" id="A0A0C1MIU4"/>
<gene>
    <name evidence="3" type="ORF">JF50_13630</name>
</gene>
<dbReference type="CDD" id="cd14727">
    <property type="entry name" value="ChanN-like"/>
    <property type="match status" value="1"/>
</dbReference>
<dbReference type="Pfam" id="PF04187">
    <property type="entry name" value="Cofac_haem_bdg"/>
    <property type="match status" value="1"/>
</dbReference>
<comment type="caution">
    <text evidence="3">The sequence shown here is derived from an EMBL/GenBank/DDBJ whole genome shotgun (WGS) entry which is preliminary data.</text>
</comment>
<dbReference type="EMBL" id="JWIC01000006">
    <property type="protein sequence ID" value="KID56919.1"/>
    <property type="molecule type" value="Genomic_DNA"/>
</dbReference>
<dbReference type="Gene3D" id="3.40.50.11550">
    <property type="match status" value="1"/>
</dbReference>
<keyword evidence="1" id="KW-0732">Signal</keyword>
<evidence type="ECO:0000313" key="3">
    <source>
        <dbReference type="EMBL" id="KID56919.1"/>
    </source>
</evidence>
<evidence type="ECO:0000313" key="4">
    <source>
        <dbReference type="Proteomes" id="UP000031327"/>
    </source>
</evidence>
<sequence length="331" mass="37629">MKIIRRFKATVMLSTSIVLAQGCVTTQQDMPSPKRTTMLNDYTLFSASDEQPITAEQLAVKLNSVDVIFIGEYHTHSASHRLQANLLPLIFRQNPNLILSFEQFARDKQTILNQYLNNEIGEQTLIKQADAWDNYQSDYRPLVEFARENKLRAIAANTPLSIVRCVARKGPEYIQQFKAPQKKWVAQDITSSSTAYQEKFKTAMGHHGSKTAKSGPVKMSNSFYAQLARDNTMAESIFNALKQSKNGQVIHFNGAFHSNYHLGTVDALKKLDPKLNIAVISPQFKNEAIDWSVGDFVYKIKPLPKRYIKKENLNQAIKVMMEKRKSTHCEL</sequence>
<proteinExistence type="predicted"/>
<dbReference type="Proteomes" id="UP000031327">
    <property type="component" value="Unassembled WGS sequence"/>
</dbReference>
<dbReference type="PROSITE" id="PS51257">
    <property type="entry name" value="PROKAR_LIPOPROTEIN"/>
    <property type="match status" value="1"/>
</dbReference>
<organism evidence="3 4">
    <name type="scientific">Pseudoalteromonas luteoviolacea</name>
    <dbReference type="NCBI Taxonomy" id="43657"/>
    <lineage>
        <taxon>Bacteria</taxon>
        <taxon>Pseudomonadati</taxon>
        <taxon>Pseudomonadota</taxon>
        <taxon>Gammaproteobacteria</taxon>
        <taxon>Alteromonadales</taxon>
        <taxon>Pseudoalteromonadaceae</taxon>
        <taxon>Pseudoalteromonas</taxon>
    </lineage>
</organism>
<accession>A0A0C1MIU4</accession>
<feature type="signal peptide" evidence="1">
    <location>
        <begin position="1"/>
        <end position="20"/>
    </location>
</feature>
<reference evidence="3 4" key="1">
    <citation type="submission" date="2014-12" db="EMBL/GenBank/DDBJ databases">
        <title>Draft Genome Sequence of Pseudoalteromonas luteoviolacea HI1.</title>
        <authorList>
            <person name="Asahina A.Y."/>
            <person name="Hadfield M.G."/>
        </authorList>
    </citation>
    <scope>NUCLEOTIDE SEQUENCE [LARGE SCALE GENOMIC DNA]</scope>
    <source>
        <strain evidence="3 4">HI1</strain>
    </source>
</reference>
<dbReference type="OrthoDB" id="1680202at2"/>
<feature type="chain" id="PRO_5002149354" description="Haem-binding uptake Tiki superfamily ChaN domain-containing protein" evidence="1">
    <location>
        <begin position="21"/>
        <end position="331"/>
    </location>
</feature>
<evidence type="ECO:0000256" key="1">
    <source>
        <dbReference type="SAM" id="SignalP"/>
    </source>
</evidence>
<evidence type="ECO:0000259" key="2">
    <source>
        <dbReference type="Pfam" id="PF04187"/>
    </source>
</evidence>
<dbReference type="PIRSF" id="PIRSF020419">
    <property type="entry name" value="Fe_uptake_reg_CjrA_prd"/>
    <property type="match status" value="1"/>
</dbReference>
<dbReference type="InterPro" id="IPR007314">
    <property type="entry name" value="Cofac_haem-bd_dom"/>
</dbReference>
<dbReference type="InterPro" id="IPR016773">
    <property type="entry name" value="Fe3_uptake_reg_CjrA_prd"/>
</dbReference>
<dbReference type="SUPFAM" id="SSF159501">
    <property type="entry name" value="EreA/ChaN-like"/>
    <property type="match status" value="1"/>
</dbReference>
<feature type="domain" description="Haem-binding uptake Tiki superfamily ChaN" evidence="2">
    <location>
        <begin position="60"/>
        <end position="267"/>
    </location>
</feature>